<gene>
    <name evidence="9" type="ORF">BXY45_11278</name>
</gene>
<dbReference type="GO" id="GO:0030600">
    <property type="term" value="F:feruloyl esterase activity"/>
    <property type="evidence" value="ECO:0007669"/>
    <property type="project" value="InterPro"/>
</dbReference>
<dbReference type="EMBL" id="QGDQ01000012">
    <property type="protein sequence ID" value="PWJ53505.1"/>
    <property type="molecule type" value="Genomic_DNA"/>
</dbReference>
<protein>
    <submittedName>
        <fullName evidence="9">Polyhydroxybutyrate depolymerase</fullName>
    </submittedName>
</protein>
<dbReference type="PANTHER" id="PTHR38050">
    <property type="match status" value="1"/>
</dbReference>
<keyword evidence="6" id="KW-0119">Carbohydrate metabolism</keyword>
<name>A0A316A716_9ACTN</name>
<dbReference type="SUPFAM" id="SSF53474">
    <property type="entry name" value="alpha/beta-Hydrolases"/>
    <property type="match status" value="1"/>
</dbReference>
<dbReference type="InterPro" id="IPR010126">
    <property type="entry name" value="Esterase_phb"/>
</dbReference>
<evidence type="ECO:0000256" key="4">
    <source>
        <dbReference type="ARBA" id="ARBA00022729"/>
    </source>
</evidence>
<dbReference type="AlphaFoldDB" id="A0A316A716"/>
<evidence type="ECO:0000256" key="6">
    <source>
        <dbReference type="ARBA" id="ARBA00023277"/>
    </source>
</evidence>
<comment type="subcellular location">
    <subcellularLocation>
        <location evidence="1">Secreted</location>
    </subcellularLocation>
</comment>
<evidence type="ECO:0000256" key="5">
    <source>
        <dbReference type="ARBA" id="ARBA00022801"/>
    </source>
</evidence>
<evidence type="ECO:0000313" key="10">
    <source>
        <dbReference type="Proteomes" id="UP000245469"/>
    </source>
</evidence>
<dbReference type="GO" id="GO:0005576">
    <property type="term" value="C:extracellular region"/>
    <property type="evidence" value="ECO:0007669"/>
    <property type="project" value="UniProtKB-SubCell"/>
</dbReference>
<organism evidence="9 10">
    <name type="scientific">Quadrisphaera granulorum</name>
    <dbReference type="NCBI Taxonomy" id="317664"/>
    <lineage>
        <taxon>Bacteria</taxon>
        <taxon>Bacillati</taxon>
        <taxon>Actinomycetota</taxon>
        <taxon>Actinomycetes</taxon>
        <taxon>Kineosporiales</taxon>
        <taxon>Kineosporiaceae</taxon>
        <taxon>Quadrisphaera</taxon>
    </lineage>
</organism>
<evidence type="ECO:0000256" key="7">
    <source>
        <dbReference type="ARBA" id="ARBA00023326"/>
    </source>
</evidence>
<keyword evidence="10" id="KW-1185">Reference proteome</keyword>
<dbReference type="InterPro" id="IPR029058">
    <property type="entry name" value="AB_hydrolase_fold"/>
</dbReference>
<dbReference type="GO" id="GO:0045493">
    <property type="term" value="P:xylan catabolic process"/>
    <property type="evidence" value="ECO:0007669"/>
    <property type="project" value="UniProtKB-KW"/>
</dbReference>
<dbReference type="Gene3D" id="3.40.50.1820">
    <property type="entry name" value="alpha/beta hydrolase"/>
    <property type="match status" value="1"/>
</dbReference>
<dbReference type="PANTHER" id="PTHR38050:SF2">
    <property type="entry name" value="FERULOYL ESTERASE C-RELATED"/>
    <property type="match status" value="1"/>
</dbReference>
<feature type="region of interest" description="Disordered" evidence="8">
    <location>
        <begin position="28"/>
        <end position="52"/>
    </location>
</feature>
<evidence type="ECO:0000313" key="9">
    <source>
        <dbReference type="EMBL" id="PWJ53505.1"/>
    </source>
</evidence>
<sequence>MAVFVLVMLVLVVGARLVERHRAQNLRVASGPGSPITASPPPSSSTADSARLPGLPVGTSTVRLTSGAHARTYAVHVPADLSDPAPLVLVLHGGFGSASQAEQSYGWNDVAEREHALVVYPEGFGRAWNSGGDCCGAAAREDVDDVAFLTAVVDDVSARVPVDRTRVYAAGMSNGAMMAQRLACASDVVAAVGAVAGTIAPDTPCRPPGHPSVMLVNGTTDTRVLYDGGTSKVGPATIHATAALDVAQMWRDVNGCPAPSTTTHGPVVTAAATCPGGRSVTLVTIKGYGHEWPSPHGSQTPYGEEVYTGWDATQQLWEFFAAHPHSGA</sequence>
<keyword evidence="7" id="KW-0624">Polysaccharide degradation</keyword>
<keyword evidence="4" id="KW-0732">Signal</keyword>
<keyword evidence="2" id="KW-0964">Secreted</keyword>
<proteinExistence type="predicted"/>
<dbReference type="InterPro" id="IPR043595">
    <property type="entry name" value="FaeB/C/D"/>
</dbReference>
<keyword evidence="5" id="KW-0378">Hydrolase</keyword>
<evidence type="ECO:0000256" key="3">
    <source>
        <dbReference type="ARBA" id="ARBA00022651"/>
    </source>
</evidence>
<comment type="caution">
    <text evidence="9">The sequence shown here is derived from an EMBL/GenBank/DDBJ whole genome shotgun (WGS) entry which is preliminary data.</text>
</comment>
<accession>A0A316A716</accession>
<dbReference type="Proteomes" id="UP000245469">
    <property type="component" value="Unassembled WGS sequence"/>
</dbReference>
<evidence type="ECO:0000256" key="2">
    <source>
        <dbReference type="ARBA" id="ARBA00022525"/>
    </source>
</evidence>
<reference evidence="9 10" key="1">
    <citation type="submission" date="2018-03" db="EMBL/GenBank/DDBJ databases">
        <title>Genomic Encyclopedia of Archaeal and Bacterial Type Strains, Phase II (KMG-II): from individual species to whole genera.</title>
        <authorList>
            <person name="Goeker M."/>
        </authorList>
    </citation>
    <scope>NUCLEOTIDE SEQUENCE [LARGE SCALE GENOMIC DNA]</scope>
    <source>
        <strain evidence="9 10">DSM 44889</strain>
    </source>
</reference>
<keyword evidence="3" id="KW-0858">Xylan degradation</keyword>
<dbReference type="Pfam" id="PF10503">
    <property type="entry name" value="Esterase_PHB"/>
    <property type="match status" value="1"/>
</dbReference>
<evidence type="ECO:0000256" key="8">
    <source>
        <dbReference type="SAM" id="MobiDB-lite"/>
    </source>
</evidence>
<evidence type="ECO:0000256" key="1">
    <source>
        <dbReference type="ARBA" id="ARBA00004613"/>
    </source>
</evidence>